<dbReference type="AlphaFoldDB" id="A0A951QIE2"/>
<keyword evidence="7 8" id="KW-0472">Membrane</keyword>
<dbReference type="Pfam" id="PF00528">
    <property type="entry name" value="BPD_transp_1"/>
    <property type="match status" value="1"/>
</dbReference>
<dbReference type="Proteomes" id="UP000757435">
    <property type="component" value="Unassembled WGS sequence"/>
</dbReference>
<dbReference type="GO" id="GO:0055085">
    <property type="term" value="P:transmembrane transport"/>
    <property type="evidence" value="ECO:0007669"/>
    <property type="project" value="InterPro"/>
</dbReference>
<evidence type="ECO:0000256" key="2">
    <source>
        <dbReference type="ARBA" id="ARBA00007069"/>
    </source>
</evidence>
<evidence type="ECO:0000256" key="5">
    <source>
        <dbReference type="ARBA" id="ARBA00022692"/>
    </source>
</evidence>
<feature type="transmembrane region" description="Helical" evidence="8">
    <location>
        <begin position="88"/>
        <end position="107"/>
    </location>
</feature>
<keyword evidence="5 8" id="KW-0812">Transmembrane</keyword>
<evidence type="ECO:0000259" key="9">
    <source>
        <dbReference type="PROSITE" id="PS50928"/>
    </source>
</evidence>
<dbReference type="GO" id="GO:0005886">
    <property type="term" value="C:plasma membrane"/>
    <property type="evidence" value="ECO:0007669"/>
    <property type="project" value="UniProtKB-SubCell"/>
</dbReference>
<proteinExistence type="inferred from homology"/>
<keyword evidence="3 8" id="KW-0813">Transport</keyword>
<evidence type="ECO:0000256" key="6">
    <source>
        <dbReference type="ARBA" id="ARBA00022989"/>
    </source>
</evidence>
<reference evidence="10" key="1">
    <citation type="submission" date="2021-05" db="EMBL/GenBank/DDBJ databases">
        <authorList>
            <person name="Pietrasiak N."/>
            <person name="Ward R."/>
            <person name="Stajich J.E."/>
            <person name="Kurbessoian T."/>
        </authorList>
    </citation>
    <scope>NUCLEOTIDE SEQUENCE</scope>
    <source>
        <strain evidence="10">UHER 2000/2452</strain>
    </source>
</reference>
<keyword evidence="6 8" id="KW-1133">Transmembrane helix</keyword>
<feature type="transmembrane region" description="Helical" evidence="8">
    <location>
        <begin position="218"/>
        <end position="239"/>
    </location>
</feature>
<evidence type="ECO:0000256" key="4">
    <source>
        <dbReference type="ARBA" id="ARBA00022475"/>
    </source>
</evidence>
<dbReference type="CDD" id="cd06261">
    <property type="entry name" value="TM_PBP2"/>
    <property type="match status" value="1"/>
</dbReference>
<feature type="transmembrane region" description="Helical" evidence="8">
    <location>
        <begin position="119"/>
        <end position="143"/>
    </location>
</feature>
<evidence type="ECO:0000313" key="11">
    <source>
        <dbReference type="Proteomes" id="UP000757435"/>
    </source>
</evidence>
<evidence type="ECO:0000256" key="1">
    <source>
        <dbReference type="ARBA" id="ARBA00004651"/>
    </source>
</evidence>
<reference evidence="10" key="2">
    <citation type="journal article" date="2022" name="Microbiol. Resour. Announc.">
        <title>Metagenome Sequencing to Explore Phylogenomics of Terrestrial Cyanobacteria.</title>
        <authorList>
            <person name="Ward R.D."/>
            <person name="Stajich J.E."/>
            <person name="Johansen J.R."/>
            <person name="Huntemann M."/>
            <person name="Clum A."/>
            <person name="Foster B."/>
            <person name="Foster B."/>
            <person name="Roux S."/>
            <person name="Palaniappan K."/>
            <person name="Varghese N."/>
            <person name="Mukherjee S."/>
            <person name="Reddy T.B.K."/>
            <person name="Daum C."/>
            <person name="Copeland A."/>
            <person name="Chen I.A."/>
            <person name="Ivanova N.N."/>
            <person name="Kyrpides N.C."/>
            <person name="Shapiro N."/>
            <person name="Eloe-Fadrosh E.A."/>
            <person name="Pietrasiak N."/>
        </authorList>
    </citation>
    <scope>NUCLEOTIDE SEQUENCE</scope>
    <source>
        <strain evidence="10">UHER 2000/2452</strain>
    </source>
</reference>
<comment type="caution">
    <text evidence="10">The sequence shown here is derived from an EMBL/GenBank/DDBJ whole genome shotgun (WGS) entry which is preliminary data.</text>
</comment>
<dbReference type="InterPro" id="IPR035906">
    <property type="entry name" value="MetI-like_sf"/>
</dbReference>
<dbReference type="PROSITE" id="PS50928">
    <property type="entry name" value="ABC_TM1"/>
    <property type="match status" value="1"/>
</dbReference>
<name>A0A951QIE2_9CYAN</name>
<gene>
    <name evidence="10" type="ORF">KME15_27120</name>
</gene>
<keyword evidence="4" id="KW-1003">Cell membrane</keyword>
<dbReference type="PANTHER" id="PTHR42929:SF1">
    <property type="entry name" value="INNER MEMBRANE ABC TRANSPORTER PERMEASE PROTEIN YDCU-RELATED"/>
    <property type="match status" value="1"/>
</dbReference>
<dbReference type="InterPro" id="IPR000515">
    <property type="entry name" value="MetI-like"/>
</dbReference>
<sequence length="300" mass="33578">MQGTLDQAPSQPIASKQRSSIDWRPYLLVAPQTITFLFALVLPILAIFTISFWNFNGFTSVPGFTLNNYLGIFSSPVYLKTYLNTFKFAFLVWLVCVLISYPVAYYLAFRIKNSKWQTIWFLICTVPFLTSNIIRMISWIPFLGREGLINKALMGLHLTNQPVEMFLFSDFSVVLAMVHLYALFMVAPIFNSMMRIDRALIAAAEDLGASAFEIQKRIILPLAAPGVAIGTIFVVTLVMGEFATMRLMSGGKASSVGYLIKNQIDSLQYPMAAANAVVLLAITLMIVFGILRIVDIRKQI</sequence>
<evidence type="ECO:0000256" key="7">
    <source>
        <dbReference type="ARBA" id="ARBA00023136"/>
    </source>
</evidence>
<dbReference type="EMBL" id="JAHHHD010000069">
    <property type="protein sequence ID" value="MBW4662341.1"/>
    <property type="molecule type" value="Genomic_DNA"/>
</dbReference>
<dbReference type="PANTHER" id="PTHR42929">
    <property type="entry name" value="INNER MEMBRANE ABC TRANSPORTER PERMEASE PROTEIN YDCU-RELATED-RELATED"/>
    <property type="match status" value="1"/>
</dbReference>
<organism evidence="10 11">
    <name type="scientific">Drouetiella hepatica Uher 2000/2452</name>
    <dbReference type="NCBI Taxonomy" id="904376"/>
    <lineage>
        <taxon>Bacteria</taxon>
        <taxon>Bacillati</taxon>
        <taxon>Cyanobacteriota</taxon>
        <taxon>Cyanophyceae</taxon>
        <taxon>Oculatellales</taxon>
        <taxon>Oculatellaceae</taxon>
        <taxon>Drouetiella</taxon>
    </lineage>
</organism>
<dbReference type="Gene3D" id="1.10.3720.10">
    <property type="entry name" value="MetI-like"/>
    <property type="match status" value="1"/>
</dbReference>
<feature type="transmembrane region" description="Helical" evidence="8">
    <location>
        <begin position="163"/>
        <end position="190"/>
    </location>
</feature>
<evidence type="ECO:0000256" key="8">
    <source>
        <dbReference type="RuleBase" id="RU363032"/>
    </source>
</evidence>
<accession>A0A951QIE2</accession>
<feature type="domain" description="ABC transmembrane type-1" evidence="9">
    <location>
        <begin position="82"/>
        <end position="290"/>
    </location>
</feature>
<feature type="transmembrane region" description="Helical" evidence="8">
    <location>
        <begin position="272"/>
        <end position="294"/>
    </location>
</feature>
<evidence type="ECO:0000256" key="3">
    <source>
        <dbReference type="ARBA" id="ARBA00022448"/>
    </source>
</evidence>
<dbReference type="SUPFAM" id="SSF161098">
    <property type="entry name" value="MetI-like"/>
    <property type="match status" value="1"/>
</dbReference>
<comment type="subcellular location">
    <subcellularLocation>
        <location evidence="1 8">Cell membrane</location>
        <topology evidence="1 8">Multi-pass membrane protein</topology>
    </subcellularLocation>
</comment>
<protein>
    <submittedName>
        <fullName evidence="10">ABC transporter permease</fullName>
    </submittedName>
</protein>
<evidence type="ECO:0000313" key="10">
    <source>
        <dbReference type="EMBL" id="MBW4662341.1"/>
    </source>
</evidence>
<comment type="similarity">
    <text evidence="2">Belongs to the binding-protein-dependent transport system permease family. CysTW subfamily.</text>
</comment>
<feature type="transmembrane region" description="Helical" evidence="8">
    <location>
        <begin position="26"/>
        <end position="53"/>
    </location>
</feature>